<evidence type="ECO:0000256" key="2">
    <source>
        <dbReference type="ARBA" id="ARBA00004141"/>
    </source>
</evidence>
<keyword evidence="5" id="KW-0489">Methyltransferase</keyword>
<sequence>MISKVYRVVAYVFFLVVFTYTIGFLAGHVVPKGVDDGPVVPAWQAVLINAALLGLFAVQHSVMARPGFKRRWTRIVSPSVERSTYVLTASAAVALLLWQWKPLPDPVWTVGPQWARVTLWGLYLFGWGFLVLSTFALGHFALFGLRRESPEFREPRLYRLVRHPIMVGFLIAFWAVPDMSVGRLLFAGASTAYILVGVRLEEQDLKNELGTPYERYLARTPRFIPRPARHREVADVRETARQ</sequence>
<evidence type="ECO:0000256" key="4">
    <source>
        <dbReference type="ARBA" id="ARBA00012149"/>
    </source>
</evidence>
<dbReference type="EC" id="2.1.1.334" evidence="4"/>
<keyword evidence="6" id="KW-0808">Transferase</keyword>
<evidence type="ECO:0000256" key="6">
    <source>
        <dbReference type="ARBA" id="ARBA00022679"/>
    </source>
</evidence>
<evidence type="ECO:0000313" key="14">
    <source>
        <dbReference type="EMBL" id="GIF01679.1"/>
    </source>
</evidence>
<gene>
    <name evidence="14" type="ORF">Ari01nite_91430</name>
</gene>
<feature type="transmembrane region" description="Helical" evidence="12">
    <location>
        <begin position="42"/>
        <end position="62"/>
    </location>
</feature>
<keyword evidence="8 12" id="KW-0812">Transmembrane</keyword>
<keyword evidence="10 12" id="KW-0472">Membrane</keyword>
<evidence type="ECO:0000256" key="1">
    <source>
        <dbReference type="ARBA" id="ARBA00002096"/>
    </source>
</evidence>
<feature type="transmembrane region" description="Helical" evidence="12">
    <location>
        <begin position="9"/>
        <end position="30"/>
    </location>
</feature>
<comment type="catalytic activity">
    <reaction evidence="11">
        <text>methanethiol + S-adenosyl-L-methionine = dimethyl sulfide + S-adenosyl-L-homocysteine + H(+)</text>
        <dbReference type="Rhea" id="RHEA:50428"/>
        <dbReference type="ChEBI" id="CHEBI:15378"/>
        <dbReference type="ChEBI" id="CHEBI:16007"/>
        <dbReference type="ChEBI" id="CHEBI:17437"/>
        <dbReference type="ChEBI" id="CHEBI:57856"/>
        <dbReference type="ChEBI" id="CHEBI:59789"/>
        <dbReference type="EC" id="2.1.1.334"/>
    </reaction>
</comment>
<proteinExistence type="inferred from homology"/>
<accession>A0A919MZL5</accession>
<dbReference type="GO" id="GO:0016020">
    <property type="term" value="C:membrane"/>
    <property type="evidence" value="ECO:0007669"/>
    <property type="project" value="UniProtKB-SubCell"/>
</dbReference>
<keyword evidence="15" id="KW-1185">Reference proteome</keyword>
<evidence type="ECO:0000256" key="11">
    <source>
        <dbReference type="ARBA" id="ARBA00048134"/>
    </source>
</evidence>
<organism evidence="14 15">
    <name type="scientific">Paractinoplanes rishiriensis</name>
    <dbReference type="NCBI Taxonomy" id="1050105"/>
    <lineage>
        <taxon>Bacteria</taxon>
        <taxon>Bacillati</taxon>
        <taxon>Actinomycetota</taxon>
        <taxon>Actinomycetes</taxon>
        <taxon>Micromonosporales</taxon>
        <taxon>Micromonosporaceae</taxon>
        <taxon>Paractinoplanes</taxon>
    </lineage>
</organism>
<dbReference type="AlphaFoldDB" id="A0A919MZL5"/>
<dbReference type="NCBIfam" id="NF045656">
    <property type="entry name" value="MeththiolMtaseMddA"/>
    <property type="match status" value="1"/>
</dbReference>
<evidence type="ECO:0000256" key="9">
    <source>
        <dbReference type="ARBA" id="ARBA00022989"/>
    </source>
</evidence>
<evidence type="ECO:0000256" key="12">
    <source>
        <dbReference type="SAM" id="Phobius"/>
    </source>
</evidence>
<protein>
    <recommendedName>
        <fullName evidence="4">methanethiol S-methyltransferase</fullName>
        <ecNumber evidence="4">2.1.1.334</ecNumber>
    </recommendedName>
</protein>
<evidence type="ECO:0000256" key="10">
    <source>
        <dbReference type="ARBA" id="ARBA00023136"/>
    </source>
</evidence>
<evidence type="ECO:0000313" key="15">
    <source>
        <dbReference type="Proteomes" id="UP000636960"/>
    </source>
</evidence>
<dbReference type="GO" id="GO:0008168">
    <property type="term" value="F:methyltransferase activity"/>
    <property type="evidence" value="ECO:0007669"/>
    <property type="project" value="UniProtKB-KW"/>
</dbReference>
<evidence type="ECO:0000256" key="7">
    <source>
        <dbReference type="ARBA" id="ARBA00022691"/>
    </source>
</evidence>
<dbReference type="EMBL" id="BOMV01000109">
    <property type="protein sequence ID" value="GIF01679.1"/>
    <property type="molecule type" value="Genomic_DNA"/>
</dbReference>
<dbReference type="InterPro" id="IPR009915">
    <property type="entry name" value="NnrU_dom"/>
</dbReference>
<dbReference type="InterPro" id="IPR033580">
    <property type="entry name" value="Nurim-like"/>
</dbReference>
<keyword evidence="9 12" id="KW-1133">Transmembrane helix</keyword>
<evidence type="ECO:0000256" key="3">
    <source>
        <dbReference type="ARBA" id="ARBA00010631"/>
    </source>
</evidence>
<keyword evidence="7" id="KW-0949">S-adenosyl-L-methionine</keyword>
<dbReference type="PANTHER" id="PTHR31040">
    <property type="entry name" value="NURIM"/>
    <property type="match status" value="1"/>
</dbReference>
<feature type="transmembrane region" description="Helical" evidence="12">
    <location>
        <begin position="120"/>
        <end position="145"/>
    </location>
</feature>
<name>A0A919MZL5_9ACTN</name>
<reference evidence="14" key="1">
    <citation type="submission" date="2021-01" db="EMBL/GenBank/DDBJ databases">
        <title>Whole genome shotgun sequence of Actinoplanes rishiriensis NBRC 108556.</title>
        <authorList>
            <person name="Komaki H."/>
            <person name="Tamura T."/>
        </authorList>
    </citation>
    <scope>NUCLEOTIDE SEQUENCE</scope>
    <source>
        <strain evidence="14">NBRC 108556</strain>
    </source>
</reference>
<feature type="transmembrane region" description="Helical" evidence="12">
    <location>
        <begin position="83"/>
        <end position="100"/>
    </location>
</feature>
<feature type="domain" description="NnrU" evidence="13">
    <location>
        <begin position="51"/>
        <end position="177"/>
    </location>
</feature>
<evidence type="ECO:0000259" key="13">
    <source>
        <dbReference type="Pfam" id="PF07298"/>
    </source>
</evidence>
<dbReference type="GO" id="GO:0032259">
    <property type="term" value="P:methylation"/>
    <property type="evidence" value="ECO:0007669"/>
    <property type="project" value="UniProtKB-KW"/>
</dbReference>
<comment type="similarity">
    <text evidence="3">Belongs to the nurim family.</text>
</comment>
<evidence type="ECO:0000256" key="8">
    <source>
        <dbReference type="ARBA" id="ARBA00022692"/>
    </source>
</evidence>
<dbReference type="RefSeq" id="WP_203790534.1">
    <property type="nucleotide sequence ID" value="NZ_BOMV01000109.1"/>
</dbReference>
<comment type="caution">
    <text evidence="14">The sequence shown here is derived from an EMBL/GenBank/DDBJ whole genome shotgun (WGS) entry which is preliminary data.</text>
</comment>
<dbReference type="Gene3D" id="1.20.120.1630">
    <property type="match status" value="1"/>
</dbReference>
<comment type="subcellular location">
    <subcellularLocation>
        <location evidence="2">Membrane</location>
        <topology evidence="2">Multi-pass membrane protein</topology>
    </subcellularLocation>
</comment>
<comment type="function">
    <text evidence="1">Catalyzes the methylation of methanethiol (MeSH) to yield dimethylsulphide (DMS).</text>
</comment>
<dbReference type="PANTHER" id="PTHR31040:SF1">
    <property type="entry name" value="NURIM"/>
    <property type="match status" value="1"/>
</dbReference>
<feature type="transmembrane region" description="Helical" evidence="12">
    <location>
        <begin position="157"/>
        <end position="176"/>
    </location>
</feature>
<dbReference type="InterPro" id="IPR054700">
    <property type="entry name" value="MddA"/>
</dbReference>
<evidence type="ECO:0000256" key="5">
    <source>
        <dbReference type="ARBA" id="ARBA00022603"/>
    </source>
</evidence>
<dbReference type="Pfam" id="PF07298">
    <property type="entry name" value="NnrU"/>
    <property type="match status" value="1"/>
</dbReference>
<dbReference type="Proteomes" id="UP000636960">
    <property type="component" value="Unassembled WGS sequence"/>
</dbReference>